<reference evidence="2" key="1">
    <citation type="submission" date="2016-11" db="UniProtKB">
        <authorList>
            <consortium name="WormBaseParasite"/>
        </authorList>
    </citation>
    <scope>IDENTIFICATION</scope>
    <source>
        <strain evidence="2">KR3021</strain>
    </source>
</reference>
<name>A0AC35THR6_9BILA</name>
<accession>A0AC35THR6</accession>
<protein>
    <submittedName>
        <fullName evidence="2">DUF725 domain-containing protein</fullName>
    </submittedName>
</protein>
<evidence type="ECO:0000313" key="2">
    <source>
        <dbReference type="WBParaSite" id="RSKR_0000071900.1"/>
    </source>
</evidence>
<organism evidence="1 2">
    <name type="scientific">Rhabditophanes sp. KR3021</name>
    <dbReference type="NCBI Taxonomy" id="114890"/>
    <lineage>
        <taxon>Eukaryota</taxon>
        <taxon>Metazoa</taxon>
        <taxon>Ecdysozoa</taxon>
        <taxon>Nematoda</taxon>
        <taxon>Chromadorea</taxon>
        <taxon>Rhabditida</taxon>
        <taxon>Tylenchina</taxon>
        <taxon>Panagrolaimomorpha</taxon>
        <taxon>Strongyloidoidea</taxon>
        <taxon>Alloionematidae</taxon>
        <taxon>Rhabditophanes</taxon>
    </lineage>
</organism>
<dbReference type="WBParaSite" id="RSKR_0000071900.1">
    <property type="protein sequence ID" value="RSKR_0000071900.1"/>
    <property type="gene ID" value="RSKR_0000071900"/>
</dbReference>
<proteinExistence type="predicted"/>
<evidence type="ECO:0000313" key="1">
    <source>
        <dbReference type="Proteomes" id="UP000095286"/>
    </source>
</evidence>
<sequence length="220" mass="24552">MKSSIFLAIALFAVGIIAEPRCDPKQYDNVVRCYSQFFFNYNLTLGANYTLPDFNDFANNRGRDELGFNNMDMAKVCMIQNSLTNCIGSNSGCIDVSYLPQIFNVSQNDKFAYTEDFFVSNYECKTAYDITMNNFYCLASIGKSGNAAIMKCVNTLNSALANQVDVCVAENAYTQCLMTVYQRYCGNDAATYICNINNIAIQHVIPSCIPTLISCGNYEH</sequence>
<dbReference type="Proteomes" id="UP000095286">
    <property type="component" value="Unplaced"/>
</dbReference>